<dbReference type="AlphaFoldDB" id="A0A7S2EAS7"/>
<protein>
    <recommendedName>
        <fullName evidence="6">Phosphagen kinase C-terminal domain-containing protein</fullName>
    </recommendedName>
</protein>
<sequence>MIRLGQCPGFNDMVKRLKLRVRRKHLGDLNVDYEGVYDQNRQHGGKKRYTGIFDVSNVESLGKSETHLINTMIIGVGRLIELELKLERGESVDCAKIGWD</sequence>
<keyword evidence="4 5" id="KW-0067">ATP-binding</keyword>
<gene>
    <name evidence="7" type="ORF">DBRI1063_LOCUS8298</name>
</gene>
<evidence type="ECO:0000256" key="2">
    <source>
        <dbReference type="ARBA" id="ARBA00022741"/>
    </source>
</evidence>
<dbReference type="GO" id="GO:0005524">
    <property type="term" value="F:ATP binding"/>
    <property type="evidence" value="ECO:0007669"/>
    <property type="project" value="UniProtKB-UniRule"/>
</dbReference>
<evidence type="ECO:0000313" key="7">
    <source>
        <dbReference type="EMBL" id="CAD9324835.1"/>
    </source>
</evidence>
<keyword evidence="2 5" id="KW-0547">Nucleotide-binding</keyword>
<feature type="domain" description="Phosphagen kinase C-terminal" evidence="6">
    <location>
        <begin position="1"/>
        <end position="86"/>
    </location>
</feature>
<evidence type="ECO:0000259" key="6">
    <source>
        <dbReference type="PROSITE" id="PS51510"/>
    </source>
</evidence>
<evidence type="ECO:0000256" key="1">
    <source>
        <dbReference type="ARBA" id="ARBA00022679"/>
    </source>
</evidence>
<dbReference type="SUPFAM" id="SSF55931">
    <property type="entry name" value="Glutamine synthetase/guanido kinase"/>
    <property type="match status" value="1"/>
</dbReference>
<keyword evidence="1 5" id="KW-0808">Transferase</keyword>
<dbReference type="EMBL" id="HBGN01012988">
    <property type="protein sequence ID" value="CAD9324835.1"/>
    <property type="molecule type" value="Transcribed_RNA"/>
</dbReference>
<proteinExistence type="inferred from homology"/>
<keyword evidence="3 5" id="KW-0418">Kinase</keyword>
<evidence type="ECO:0000256" key="3">
    <source>
        <dbReference type="ARBA" id="ARBA00022777"/>
    </source>
</evidence>
<dbReference type="InterPro" id="IPR022414">
    <property type="entry name" value="ATP-guanido_PTrfase_cat"/>
</dbReference>
<evidence type="ECO:0000256" key="4">
    <source>
        <dbReference type="ARBA" id="ARBA00022840"/>
    </source>
</evidence>
<name>A0A7S2EAS7_9STRA</name>
<dbReference type="Gene3D" id="3.30.590.10">
    <property type="entry name" value="Glutamine synthetase/guanido kinase, catalytic domain"/>
    <property type="match status" value="1"/>
</dbReference>
<comment type="similarity">
    <text evidence="5">Belongs to the ATP:guanido phosphotransferase family.</text>
</comment>
<dbReference type="InterPro" id="IPR014746">
    <property type="entry name" value="Gln_synth/guanido_kin_cat_dom"/>
</dbReference>
<reference evidence="7" key="1">
    <citation type="submission" date="2021-01" db="EMBL/GenBank/DDBJ databases">
        <authorList>
            <person name="Corre E."/>
            <person name="Pelletier E."/>
            <person name="Niang G."/>
            <person name="Scheremetjew M."/>
            <person name="Finn R."/>
            <person name="Kale V."/>
            <person name="Holt S."/>
            <person name="Cochrane G."/>
            <person name="Meng A."/>
            <person name="Brown T."/>
            <person name="Cohen L."/>
        </authorList>
    </citation>
    <scope>NUCLEOTIDE SEQUENCE</scope>
    <source>
        <strain evidence="7">Pop2</strain>
    </source>
</reference>
<evidence type="ECO:0000256" key="5">
    <source>
        <dbReference type="PROSITE-ProRule" id="PRU00843"/>
    </source>
</evidence>
<accession>A0A7S2EAS7</accession>
<organism evidence="7">
    <name type="scientific">Ditylum brightwellii</name>
    <dbReference type="NCBI Taxonomy" id="49249"/>
    <lineage>
        <taxon>Eukaryota</taxon>
        <taxon>Sar</taxon>
        <taxon>Stramenopiles</taxon>
        <taxon>Ochrophyta</taxon>
        <taxon>Bacillariophyta</taxon>
        <taxon>Mediophyceae</taxon>
        <taxon>Lithodesmiophycidae</taxon>
        <taxon>Lithodesmiales</taxon>
        <taxon>Lithodesmiaceae</taxon>
        <taxon>Ditylum</taxon>
    </lineage>
</organism>
<feature type="binding site" evidence="5">
    <location>
        <begin position="22"/>
        <end position="27"/>
    </location>
    <ligand>
        <name>ATP</name>
        <dbReference type="ChEBI" id="CHEBI:30616"/>
    </ligand>
</feature>
<dbReference type="GO" id="GO:0016301">
    <property type="term" value="F:kinase activity"/>
    <property type="evidence" value="ECO:0007669"/>
    <property type="project" value="UniProtKB-KW"/>
</dbReference>
<dbReference type="Pfam" id="PF00217">
    <property type="entry name" value="ATP-gua_Ptrans"/>
    <property type="match status" value="1"/>
</dbReference>
<dbReference type="PROSITE" id="PS51510">
    <property type="entry name" value="PHOSPHAGEN_KINASE_C"/>
    <property type="match status" value="1"/>
</dbReference>
<comment type="caution">
    <text evidence="5">Lacks conserved residue(s) required for the propagation of feature annotation.</text>
</comment>